<evidence type="ECO:0000256" key="1">
    <source>
        <dbReference type="SAM" id="SignalP"/>
    </source>
</evidence>
<reference evidence="2" key="1">
    <citation type="submission" date="2015-01" db="EMBL/GenBank/DDBJ databases">
        <title>Transcriptome Assembly of Fopius arisanus.</title>
        <authorList>
            <person name="Geib S."/>
        </authorList>
    </citation>
    <scope>NUCLEOTIDE SEQUENCE</scope>
</reference>
<dbReference type="Proteomes" id="UP000694866">
    <property type="component" value="Unplaced"/>
</dbReference>
<sequence length="133" mass="14735">MKLNIHFGILVGLIVMAVGKCKKSAIEEPAISAGHCIADPKSEENGKIVCSQETGVETEKIEGNAEKYKESHQDIAEKPQKLTENYSEPVLECAKKVMACKSADEAFLALWDCDSYADSVKRYLLEIDWRLGN</sequence>
<dbReference type="KEGG" id="fas:105266181"/>
<gene>
    <name evidence="2" type="primary">TINF2</name>
    <name evidence="4" type="synonym">LOC105266181</name>
    <name evidence="2" type="ORF">g.6340</name>
</gene>
<evidence type="ECO:0000313" key="4">
    <source>
        <dbReference type="RefSeq" id="XP_011302433.1"/>
    </source>
</evidence>
<dbReference type="RefSeq" id="XP_011302433.1">
    <property type="nucleotide sequence ID" value="XM_011304131.1"/>
</dbReference>
<dbReference type="AlphaFoldDB" id="A0A0C9RTV6"/>
<organism evidence="2">
    <name type="scientific">Fopius arisanus</name>
    <dbReference type="NCBI Taxonomy" id="64838"/>
    <lineage>
        <taxon>Eukaryota</taxon>
        <taxon>Metazoa</taxon>
        <taxon>Ecdysozoa</taxon>
        <taxon>Arthropoda</taxon>
        <taxon>Hexapoda</taxon>
        <taxon>Insecta</taxon>
        <taxon>Pterygota</taxon>
        <taxon>Neoptera</taxon>
        <taxon>Endopterygota</taxon>
        <taxon>Hymenoptera</taxon>
        <taxon>Apocrita</taxon>
        <taxon>Ichneumonoidea</taxon>
        <taxon>Braconidae</taxon>
        <taxon>Opiinae</taxon>
        <taxon>Fopius</taxon>
    </lineage>
</organism>
<name>A0A0C9RTV6_9HYME</name>
<feature type="signal peptide" evidence="1">
    <location>
        <begin position="1"/>
        <end position="19"/>
    </location>
</feature>
<accession>A0A0C9RTV6</accession>
<dbReference type="EMBL" id="GBYB01012165">
    <property type="protein sequence ID" value="JAG81932.1"/>
    <property type="molecule type" value="Transcribed_RNA"/>
</dbReference>
<proteinExistence type="predicted"/>
<evidence type="ECO:0000313" key="2">
    <source>
        <dbReference type="EMBL" id="JAG81932.1"/>
    </source>
</evidence>
<reference evidence="4" key="2">
    <citation type="submission" date="2025-04" db="UniProtKB">
        <authorList>
            <consortium name="RefSeq"/>
        </authorList>
    </citation>
    <scope>IDENTIFICATION</scope>
    <source>
        <strain evidence="4">USDA-PBARC FA_bdor</strain>
        <tissue evidence="4">Whole organism</tissue>
    </source>
</reference>
<keyword evidence="1" id="KW-0732">Signal</keyword>
<accession>A0A9R1T4P2</accession>
<evidence type="ECO:0000313" key="3">
    <source>
        <dbReference type="Proteomes" id="UP000694866"/>
    </source>
</evidence>
<dbReference type="GeneID" id="105266181"/>
<feature type="chain" id="PRO_5044541797" evidence="1">
    <location>
        <begin position="20"/>
        <end position="133"/>
    </location>
</feature>
<keyword evidence="3" id="KW-1185">Reference proteome</keyword>
<protein>
    <submittedName>
        <fullName evidence="2">TINF2 protein</fullName>
    </submittedName>
</protein>